<dbReference type="EMBL" id="CP119326">
    <property type="protein sequence ID" value="WEK40721.1"/>
    <property type="molecule type" value="Genomic_DNA"/>
</dbReference>
<gene>
    <name evidence="3" type="ORF">P0Y50_03675</name>
</gene>
<dbReference type="Proteomes" id="UP001213664">
    <property type="component" value="Chromosome"/>
</dbReference>
<dbReference type="AlphaFoldDB" id="A0AAJ5WYI1"/>
<organism evidence="3 4">
    <name type="scientific">Candidatus Brevundimonas colombiensis</name>
    <dbReference type="NCBI Taxonomy" id="3121376"/>
    <lineage>
        <taxon>Bacteria</taxon>
        <taxon>Pseudomonadati</taxon>
        <taxon>Pseudomonadota</taxon>
        <taxon>Alphaproteobacteria</taxon>
        <taxon>Caulobacterales</taxon>
        <taxon>Caulobacteraceae</taxon>
        <taxon>Brevundimonas</taxon>
    </lineage>
</organism>
<evidence type="ECO:0000256" key="2">
    <source>
        <dbReference type="SAM" id="SignalP"/>
    </source>
</evidence>
<feature type="region of interest" description="Disordered" evidence="1">
    <location>
        <begin position="173"/>
        <end position="202"/>
    </location>
</feature>
<protein>
    <submittedName>
        <fullName evidence="3">Uncharacterized protein</fullName>
    </submittedName>
</protein>
<accession>A0AAJ5WYI1</accession>
<feature type="chain" id="PRO_5042576826" evidence="2">
    <location>
        <begin position="27"/>
        <end position="202"/>
    </location>
</feature>
<keyword evidence="2" id="KW-0732">Signal</keyword>
<evidence type="ECO:0000313" key="3">
    <source>
        <dbReference type="EMBL" id="WEK40721.1"/>
    </source>
</evidence>
<evidence type="ECO:0000256" key="1">
    <source>
        <dbReference type="SAM" id="MobiDB-lite"/>
    </source>
</evidence>
<evidence type="ECO:0000313" key="4">
    <source>
        <dbReference type="Proteomes" id="UP001213664"/>
    </source>
</evidence>
<feature type="compositionally biased region" description="Low complexity" evidence="1">
    <location>
        <begin position="173"/>
        <end position="185"/>
    </location>
</feature>
<name>A0AAJ5WYI1_9CAUL</name>
<sequence length="202" mass="20936">MIRLLGLGAALPLAVLALASPAAALAQDTSPTPAEARLEAASSAFEARMEDFGKRAEALSEDPRLSEAERGSRIAALWSEYAPDVAAFTTETAKHAGEMAAEALKNIDVDALVANAMNDPEVKQAIEDGAHYGSVVGTGIAQNGAWANPDPEQMVTYGLIAQYALDQAADAVGPAVEAPEALEAPEAPEPAAPPETPRRPRV</sequence>
<reference evidence="3" key="1">
    <citation type="submission" date="2023-03" db="EMBL/GenBank/DDBJ databases">
        <title>Andean soil-derived lignocellulolytic bacterial consortium as a source of novel taxa and putative plastic-active enzymes.</title>
        <authorList>
            <person name="Diaz-Garcia L."/>
            <person name="Chuvochina M."/>
            <person name="Feuerriegel G."/>
            <person name="Bunk B."/>
            <person name="Sproer C."/>
            <person name="Streit W.R."/>
            <person name="Rodriguez L.M."/>
            <person name="Overmann J."/>
            <person name="Jimenez D.J."/>
        </authorList>
    </citation>
    <scope>NUCLEOTIDE SEQUENCE</scope>
    <source>
        <strain evidence="3">MAG 833</strain>
    </source>
</reference>
<feature type="signal peptide" evidence="2">
    <location>
        <begin position="1"/>
        <end position="26"/>
    </location>
</feature>
<proteinExistence type="predicted"/>